<keyword evidence="1" id="KW-0812">Transmembrane</keyword>
<evidence type="ECO:0000313" key="4">
    <source>
        <dbReference type="Proteomes" id="UP000268535"/>
    </source>
</evidence>
<dbReference type="InterPro" id="IPR009038">
    <property type="entry name" value="GOLD_dom"/>
</dbReference>
<dbReference type="PROSITE" id="PS50866">
    <property type="entry name" value="GOLD"/>
    <property type="match status" value="1"/>
</dbReference>
<dbReference type="Pfam" id="PF01105">
    <property type="entry name" value="EMP24_GP25L"/>
    <property type="match status" value="1"/>
</dbReference>
<evidence type="ECO:0000256" key="1">
    <source>
        <dbReference type="RuleBase" id="RU003827"/>
    </source>
</evidence>
<keyword evidence="1" id="KW-0472">Membrane</keyword>
<dbReference type="GO" id="GO:0016020">
    <property type="term" value="C:membrane"/>
    <property type="evidence" value="ECO:0007669"/>
    <property type="project" value="UniProtKB-SubCell"/>
</dbReference>
<sequence>VSATTLTYRMAPHERACFYVQAQAPQEKLAFYFAVQSGGNFDIDYEVTNPAGGVVLDGQKERQGDFVFAARSAG</sequence>
<dbReference type="EMBL" id="ML010628">
    <property type="protein sequence ID" value="RKO95937.1"/>
    <property type="molecule type" value="Genomic_DNA"/>
</dbReference>
<protein>
    <recommendedName>
        <fullName evidence="2">GOLD domain-containing protein</fullName>
    </recommendedName>
</protein>
<accession>A0A4V1IT61</accession>
<dbReference type="AlphaFoldDB" id="A0A4V1IT61"/>
<evidence type="ECO:0000259" key="2">
    <source>
        <dbReference type="PROSITE" id="PS50866"/>
    </source>
</evidence>
<gene>
    <name evidence="3" type="ORF">CAUPRSCDRAFT_1401</name>
</gene>
<feature type="non-terminal residue" evidence="3">
    <location>
        <position position="74"/>
    </location>
</feature>
<dbReference type="Proteomes" id="UP000268535">
    <property type="component" value="Unassembled WGS sequence"/>
</dbReference>
<organism evidence="3 4">
    <name type="scientific">Caulochytrium protostelioides</name>
    <dbReference type="NCBI Taxonomy" id="1555241"/>
    <lineage>
        <taxon>Eukaryota</taxon>
        <taxon>Fungi</taxon>
        <taxon>Fungi incertae sedis</taxon>
        <taxon>Chytridiomycota</taxon>
        <taxon>Chytridiomycota incertae sedis</taxon>
        <taxon>Chytridiomycetes</taxon>
        <taxon>Caulochytriales</taxon>
        <taxon>Caulochytriaceae</taxon>
        <taxon>Caulochytrium</taxon>
    </lineage>
</organism>
<name>A0A4V1IT61_9FUNG</name>
<proteinExistence type="inferred from homology"/>
<reference evidence="4" key="1">
    <citation type="journal article" date="2018" name="Nat. Microbiol.">
        <title>Leveraging single-cell genomics to expand the fungal tree of life.</title>
        <authorList>
            <person name="Ahrendt S.R."/>
            <person name="Quandt C.A."/>
            <person name="Ciobanu D."/>
            <person name="Clum A."/>
            <person name="Salamov A."/>
            <person name="Andreopoulos B."/>
            <person name="Cheng J.F."/>
            <person name="Woyke T."/>
            <person name="Pelin A."/>
            <person name="Henrissat B."/>
            <person name="Reynolds N.K."/>
            <person name="Benny G.L."/>
            <person name="Smith M.E."/>
            <person name="James T.Y."/>
            <person name="Grigoriev I.V."/>
        </authorList>
    </citation>
    <scope>NUCLEOTIDE SEQUENCE [LARGE SCALE GENOMIC DNA]</scope>
    <source>
        <strain evidence="4">ATCC 52028</strain>
    </source>
</reference>
<feature type="domain" description="GOLD" evidence="2">
    <location>
        <begin position="15"/>
        <end position="74"/>
    </location>
</feature>
<comment type="similarity">
    <text evidence="1">Belongs to the EMP24/GP25L family.</text>
</comment>
<feature type="non-terminal residue" evidence="3">
    <location>
        <position position="1"/>
    </location>
</feature>
<evidence type="ECO:0000313" key="3">
    <source>
        <dbReference type="EMBL" id="RKO95937.1"/>
    </source>
</evidence>
<comment type="subcellular location">
    <subcellularLocation>
        <location evidence="1">Membrane</location>
        <topology evidence="1">Single-pass type I membrane protein</topology>
    </subcellularLocation>
</comment>